<keyword evidence="3 6" id="KW-0812">Transmembrane</keyword>
<feature type="transmembrane region" description="Helical" evidence="6">
    <location>
        <begin position="6"/>
        <end position="28"/>
    </location>
</feature>
<evidence type="ECO:0008006" key="9">
    <source>
        <dbReference type="Google" id="ProtNLM"/>
    </source>
</evidence>
<dbReference type="STRING" id="55207.KP22_07925"/>
<dbReference type="EMBL" id="JQHM01000002">
    <property type="protein sequence ID" value="KFX05787.1"/>
    <property type="molecule type" value="Genomic_DNA"/>
</dbReference>
<reference evidence="7 8" key="1">
    <citation type="submission" date="2014-08" db="EMBL/GenBank/DDBJ databases">
        <title>Genome sequences of NCPPB Pectobacterium isolates.</title>
        <authorList>
            <person name="Glover R.H."/>
            <person name="Sapp M."/>
            <person name="Elphinstone J."/>
        </authorList>
    </citation>
    <scope>NUCLEOTIDE SEQUENCE [LARGE SCALE GENOMIC DNA]</scope>
    <source>
        <strain evidence="7 8">NCPPB 2795</strain>
    </source>
</reference>
<protein>
    <recommendedName>
        <fullName evidence="9">MFS transporter</fullName>
    </recommendedName>
</protein>
<dbReference type="SUPFAM" id="SSF103473">
    <property type="entry name" value="MFS general substrate transporter"/>
    <property type="match status" value="1"/>
</dbReference>
<dbReference type="PANTHER" id="PTHR23513">
    <property type="entry name" value="INTEGRAL MEMBRANE EFFLUX PROTEIN-RELATED"/>
    <property type="match status" value="1"/>
</dbReference>
<keyword evidence="5 6" id="KW-0472">Membrane</keyword>
<proteinExistence type="predicted"/>
<dbReference type="GO" id="GO:0022857">
    <property type="term" value="F:transmembrane transporter activity"/>
    <property type="evidence" value="ECO:0007669"/>
    <property type="project" value="InterPro"/>
</dbReference>
<dbReference type="Proteomes" id="UP000032874">
    <property type="component" value="Unassembled WGS sequence"/>
</dbReference>
<dbReference type="PANTHER" id="PTHR23513:SF6">
    <property type="entry name" value="MAJOR FACILITATOR SUPERFAMILY ASSOCIATED DOMAIN-CONTAINING PROTEIN"/>
    <property type="match status" value="1"/>
</dbReference>
<evidence type="ECO:0000313" key="7">
    <source>
        <dbReference type="EMBL" id="KFX05787.1"/>
    </source>
</evidence>
<sequence>MVTKIVLARFFSIFAEAFIIFAVPVLVYTSTNSASLTSLAFGLERLARVVSLPLSGWIGHKIHPLRMLYFSDGIRGCVCLLLYFFYSYIPPDYIINFIIPLACILSFFSGAGYVNLEGFVSQTISRDKLPSIYSQLQFVEQFTYIAAPILVSLLTLKYSILQTFIFISLPFIISTFVWMSIHKVGVIVSVGSHDKKSLKHIISYIAVNRDLKKIISLTFLVNVMQGALLSTAVYVITSVFHQPEQGYAQALAMAGGANCLLFFVAPKMIRRFHIRTVGLSAFIIAACGLFVVGVASNFYIYLFGFLLIIGSEGCFNLFSRFYRARLLPSEGFSRYLGIVLVLNQLAVPLASFICARFLLLIDYKYIFIFFFAVIVLSFFLINPFRYFTLKD</sequence>
<accession>A0A093RRK1</accession>
<keyword evidence="4 6" id="KW-1133">Transmembrane helix</keyword>
<name>A0A093RRK1_9GAMM</name>
<comment type="subcellular location">
    <subcellularLocation>
        <location evidence="1">Cell membrane</location>
        <topology evidence="1">Multi-pass membrane protein</topology>
    </subcellularLocation>
</comment>
<feature type="transmembrane region" description="Helical" evidence="6">
    <location>
        <begin position="272"/>
        <end position="292"/>
    </location>
</feature>
<feature type="transmembrane region" description="Helical" evidence="6">
    <location>
        <begin position="94"/>
        <end position="116"/>
    </location>
</feature>
<feature type="transmembrane region" description="Helical" evidence="6">
    <location>
        <begin position="338"/>
        <end position="359"/>
    </location>
</feature>
<gene>
    <name evidence="7" type="ORF">KP22_07925</name>
</gene>
<keyword evidence="2" id="KW-1003">Cell membrane</keyword>
<dbReference type="InterPro" id="IPR011701">
    <property type="entry name" value="MFS"/>
</dbReference>
<dbReference type="GO" id="GO:0005886">
    <property type="term" value="C:plasma membrane"/>
    <property type="evidence" value="ECO:0007669"/>
    <property type="project" value="UniProtKB-SubCell"/>
</dbReference>
<evidence type="ECO:0000256" key="5">
    <source>
        <dbReference type="ARBA" id="ARBA00023136"/>
    </source>
</evidence>
<feature type="transmembrane region" description="Helical" evidence="6">
    <location>
        <begin position="219"/>
        <end position="240"/>
    </location>
</feature>
<dbReference type="Gene3D" id="1.20.1250.20">
    <property type="entry name" value="MFS general substrate transporter like domains"/>
    <property type="match status" value="1"/>
</dbReference>
<dbReference type="eggNOG" id="COG2211">
    <property type="taxonomic scope" value="Bacteria"/>
</dbReference>
<evidence type="ECO:0000256" key="3">
    <source>
        <dbReference type="ARBA" id="ARBA00022692"/>
    </source>
</evidence>
<organism evidence="7 8">
    <name type="scientific">Pectobacterium betavasculorum</name>
    <dbReference type="NCBI Taxonomy" id="55207"/>
    <lineage>
        <taxon>Bacteria</taxon>
        <taxon>Pseudomonadati</taxon>
        <taxon>Pseudomonadota</taxon>
        <taxon>Gammaproteobacteria</taxon>
        <taxon>Enterobacterales</taxon>
        <taxon>Pectobacteriaceae</taxon>
        <taxon>Pectobacterium</taxon>
    </lineage>
</organism>
<dbReference type="Pfam" id="PF07690">
    <property type="entry name" value="MFS_1"/>
    <property type="match status" value="1"/>
</dbReference>
<evidence type="ECO:0000256" key="6">
    <source>
        <dbReference type="SAM" id="Phobius"/>
    </source>
</evidence>
<evidence type="ECO:0000256" key="4">
    <source>
        <dbReference type="ARBA" id="ARBA00022989"/>
    </source>
</evidence>
<dbReference type="RefSeq" id="WP_039323585.1">
    <property type="nucleotide sequence ID" value="NZ_JQHM01000002.1"/>
</dbReference>
<feature type="transmembrane region" description="Helical" evidence="6">
    <location>
        <begin position="298"/>
        <end position="318"/>
    </location>
</feature>
<dbReference type="AlphaFoldDB" id="A0A093RRK1"/>
<dbReference type="InterPro" id="IPR036259">
    <property type="entry name" value="MFS_trans_sf"/>
</dbReference>
<comment type="caution">
    <text evidence="7">The sequence shown here is derived from an EMBL/GenBank/DDBJ whole genome shotgun (WGS) entry which is preliminary data.</text>
</comment>
<feature type="transmembrane region" description="Helical" evidence="6">
    <location>
        <begin position="246"/>
        <end position="265"/>
    </location>
</feature>
<evidence type="ECO:0000256" key="2">
    <source>
        <dbReference type="ARBA" id="ARBA00022475"/>
    </source>
</evidence>
<feature type="transmembrane region" description="Helical" evidence="6">
    <location>
        <begin position="365"/>
        <end position="384"/>
    </location>
</feature>
<feature type="transmembrane region" description="Helical" evidence="6">
    <location>
        <begin position="67"/>
        <end position="88"/>
    </location>
</feature>
<evidence type="ECO:0000313" key="8">
    <source>
        <dbReference type="Proteomes" id="UP000032874"/>
    </source>
</evidence>
<evidence type="ECO:0000256" key="1">
    <source>
        <dbReference type="ARBA" id="ARBA00004651"/>
    </source>
</evidence>